<protein>
    <submittedName>
        <fullName evidence="1">Uncharacterized protein</fullName>
    </submittedName>
</protein>
<proteinExistence type="predicted"/>
<sequence>MLAGSVLLVAAFAPPPHGRLLLLALSGSRVDAGLLTRVGLAHVRAGPLPGSVIADGPGVQLAPTLLQQGMLMVAAPATICGNART</sequence>
<dbReference type="EMBL" id="CADCVZ010000010">
    <property type="protein sequence ID" value="CAA9496271.1"/>
    <property type="molecule type" value="Genomic_DNA"/>
</dbReference>
<accession>A0A6J4SHY0</accession>
<dbReference type="AlphaFoldDB" id="A0A6J4SHY0"/>
<reference evidence="1" key="1">
    <citation type="submission" date="2020-02" db="EMBL/GenBank/DDBJ databases">
        <authorList>
            <person name="Meier V. D."/>
        </authorList>
    </citation>
    <scope>NUCLEOTIDE SEQUENCE</scope>
    <source>
        <strain evidence="1">AVDCRST_MAG09</strain>
    </source>
</reference>
<name>A0A6J4SHY0_9SPHN</name>
<organism evidence="1">
    <name type="scientific">uncultured Sphingomonas sp</name>
    <dbReference type="NCBI Taxonomy" id="158754"/>
    <lineage>
        <taxon>Bacteria</taxon>
        <taxon>Pseudomonadati</taxon>
        <taxon>Pseudomonadota</taxon>
        <taxon>Alphaproteobacteria</taxon>
        <taxon>Sphingomonadales</taxon>
        <taxon>Sphingomonadaceae</taxon>
        <taxon>Sphingomonas</taxon>
        <taxon>environmental samples</taxon>
    </lineage>
</organism>
<gene>
    <name evidence="1" type="ORF">AVDCRST_MAG09-423</name>
</gene>
<evidence type="ECO:0000313" key="1">
    <source>
        <dbReference type="EMBL" id="CAA9496271.1"/>
    </source>
</evidence>